<keyword evidence="8" id="KW-1185">Reference proteome</keyword>
<dbReference type="EMBL" id="CP008796">
    <property type="protein sequence ID" value="AIH04580.1"/>
    <property type="molecule type" value="Genomic_DNA"/>
</dbReference>
<evidence type="ECO:0000256" key="5">
    <source>
        <dbReference type="ARBA" id="ARBA00022801"/>
    </source>
</evidence>
<dbReference type="OrthoDB" id="9810538at2"/>
<dbReference type="InterPro" id="IPR008201">
    <property type="entry name" value="HepT-like"/>
</dbReference>
<dbReference type="KEGG" id="tcm:HL41_07795"/>
<evidence type="ECO:0000256" key="1">
    <source>
        <dbReference type="ARBA" id="ARBA00022553"/>
    </source>
</evidence>
<keyword evidence="4" id="KW-0547">Nucleotide-binding</keyword>
<evidence type="ECO:0000256" key="3">
    <source>
        <dbReference type="ARBA" id="ARBA00022722"/>
    </source>
</evidence>
<keyword evidence="3" id="KW-0540">Nuclease</keyword>
<proteinExistence type="inferred from homology"/>
<gene>
    <name evidence="7" type="ORF">HL41_07795</name>
</gene>
<dbReference type="Pfam" id="PF01934">
    <property type="entry name" value="HepT-like"/>
    <property type="match status" value="1"/>
</dbReference>
<dbReference type="PANTHER" id="PTHR34139">
    <property type="entry name" value="UPF0331 PROTEIN MJ0127"/>
    <property type="match status" value="1"/>
</dbReference>
<evidence type="ECO:0000313" key="8">
    <source>
        <dbReference type="Proteomes" id="UP000028481"/>
    </source>
</evidence>
<keyword evidence="5" id="KW-0378">Hydrolase</keyword>
<accession>A0A075WUH8</accession>
<dbReference type="GO" id="GO:0110001">
    <property type="term" value="C:toxin-antitoxin complex"/>
    <property type="evidence" value="ECO:0007669"/>
    <property type="project" value="InterPro"/>
</dbReference>
<keyword evidence="2" id="KW-1277">Toxin-antitoxin system</keyword>
<dbReference type="GO" id="GO:0004540">
    <property type="term" value="F:RNA nuclease activity"/>
    <property type="evidence" value="ECO:0007669"/>
    <property type="project" value="InterPro"/>
</dbReference>
<reference evidence="7 8" key="1">
    <citation type="journal article" date="2015" name="Genome Announc.">
        <title>Genome Sequence of a Sulfate-Reducing Thermophilic Bacterium, Thermodesulfobacterium commune DSM 2178T (Phylum Thermodesulfobacteria).</title>
        <authorList>
            <person name="Bhatnagar S."/>
            <person name="Badger J.H."/>
            <person name="Madupu R."/>
            <person name="Khouri H.M."/>
            <person name="O'Connor E.M."/>
            <person name="Robb F.T."/>
            <person name="Ward N.L."/>
            <person name="Eisen J.A."/>
        </authorList>
    </citation>
    <scope>NUCLEOTIDE SEQUENCE [LARGE SCALE GENOMIC DNA]</scope>
    <source>
        <strain evidence="7 8">DSM 2178</strain>
    </source>
</reference>
<name>A0A075WUH8_9BACT</name>
<dbReference type="HOGENOM" id="CLU_142825_3_3_0"/>
<evidence type="ECO:0000256" key="2">
    <source>
        <dbReference type="ARBA" id="ARBA00022649"/>
    </source>
</evidence>
<dbReference type="AlphaFoldDB" id="A0A075WUH8"/>
<dbReference type="Proteomes" id="UP000028481">
    <property type="component" value="Chromosome"/>
</dbReference>
<evidence type="ECO:0000256" key="4">
    <source>
        <dbReference type="ARBA" id="ARBA00022741"/>
    </source>
</evidence>
<dbReference type="InterPro" id="IPR051813">
    <property type="entry name" value="HepT_RNase_toxin"/>
</dbReference>
<evidence type="ECO:0000313" key="7">
    <source>
        <dbReference type="EMBL" id="AIH04580.1"/>
    </source>
</evidence>
<comment type="similarity">
    <text evidence="6">Belongs to the HepT RNase toxin family.</text>
</comment>
<dbReference type="Gene3D" id="1.20.120.580">
    <property type="entry name" value="bsu32300-like"/>
    <property type="match status" value="1"/>
</dbReference>
<protein>
    <recommendedName>
        <fullName evidence="9">Nucleotidyltransferase</fullName>
    </recommendedName>
</protein>
<evidence type="ECO:0000256" key="6">
    <source>
        <dbReference type="ARBA" id="ARBA00024207"/>
    </source>
</evidence>
<evidence type="ECO:0008006" key="9">
    <source>
        <dbReference type="Google" id="ProtNLM"/>
    </source>
</evidence>
<dbReference type="GO" id="GO:0016787">
    <property type="term" value="F:hydrolase activity"/>
    <property type="evidence" value="ECO:0007669"/>
    <property type="project" value="UniProtKB-KW"/>
</dbReference>
<dbReference type="STRING" id="289377.HL41_07795"/>
<sequence length="117" mass="13991">MSKPNRDWKLLILDILESINKIERYTEGMDYELFEKAEQTKDAVVRNLEIIGEASSKIPKDIQQKYNHIPWGKIIAMRNRMIHGYFTIDYRIVWKIIKEDLPELKEQLEQTLKKEKG</sequence>
<dbReference type="PaxDb" id="289377-HL41_07795"/>
<dbReference type="PANTHER" id="PTHR34139:SF1">
    <property type="entry name" value="RNASE MJ1380-RELATED"/>
    <property type="match status" value="1"/>
</dbReference>
<keyword evidence="1" id="KW-0597">Phosphoprotein</keyword>
<dbReference type="RefSeq" id="WP_038060515.1">
    <property type="nucleotide sequence ID" value="NZ_CP008796.1"/>
</dbReference>
<dbReference type="eggNOG" id="COG2361">
    <property type="taxonomic scope" value="Bacteria"/>
</dbReference>
<organism evidence="7 8">
    <name type="scientific">Thermodesulfobacterium commune DSM 2178</name>
    <dbReference type="NCBI Taxonomy" id="289377"/>
    <lineage>
        <taxon>Bacteria</taxon>
        <taxon>Pseudomonadati</taxon>
        <taxon>Thermodesulfobacteriota</taxon>
        <taxon>Thermodesulfobacteria</taxon>
        <taxon>Thermodesulfobacteriales</taxon>
        <taxon>Thermodesulfobacteriaceae</taxon>
        <taxon>Thermodesulfobacterium</taxon>
    </lineage>
</organism>
<dbReference type="GO" id="GO:0000166">
    <property type="term" value="F:nucleotide binding"/>
    <property type="evidence" value="ECO:0007669"/>
    <property type="project" value="UniProtKB-KW"/>
</dbReference>
<dbReference type="InterPro" id="IPR037038">
    <property type="entry name" value="HepT-like_sf"/>
</dbReference>